<evidence type="ECO:0000256" key="2">
    <source>
        <dbReference type="SAM" id="Phobius"/>
    </source>
</evidence>
<feature type="compositionally biased region" description="Pro residues" evidence="1">
    <location>
        <begin position="178"/>
        <end position="194"/>
    </location>
</feature>
<keyword evidence="4" id="KW-1185">Reference proteome</keyword>
<dbReference type="RefSeq" id="WP_192790061.1">
    <property type="nucleotide sequence ID" value="NZ_JADBEK010000001.1"/>
</dbReference>
<sequence length="638" mass="67897">MKKSGDLSIFLANYSPSFARTAYLLTGDADRARELAVEALVTACRRWSTIRWGQPAVTVLRELYARFLAAAPPPAPEGHALATLPPTGRAVLVARYHDALPPEQVAMVTGLWTAALDEEAHQALVLLRAAHPELFTRNETPDPPDAPRPEPDDTPSQVPGDAPSQMPGDTPSPERGDAPPPEPSAAPPPEPEGDAPPKPEGDAPPKPEGDASPKPEGDAPPKPEGDVREAADQAPWVAPEDPPAAAQEPEPALWTIPTQGSDADEPGLRAALVRIAAGMPHTNLSEPVLTRIGRRRRTRVTLWAAASAGAVGAFAALVVIAVSTLAGNLERAADDSGTTRTPPDEVPMAIPDKLDDPIRYAYTGYCEGAASDSGDPKPCGQWRLTALSGKEWRLHTARAGYDEETLIALPLAISQDGHRLAYRHRDGSYVVHDLPTGVVKKIDIEHEETLPHLTSSPSGRYFALDFGAADGAMLDFDTGATQHVSGTKLKILAVGNDGTRVVSDEVDVNNVPGHASVATLTLQGAKGRTRGYRVDPGLLEYGAALSPDGRTLALVSADERLVTMNARTGRVSGSRTALDDYGVIAVERWLSADEVLVRQPDEDDEDAYLTKVDVRSGKSEEYGGEEWTGYDSPLGALR</sequence>
<feature type="region of interest" description="Disordered" evidence="1">
    <location>
        <begin position="134"/>
        <end position="249"/>
    </location>
</feature>
<organism evidence="3 4">
    <name type="scientific">Nonomuraea angiospora</name>
    <dbReference type="NCBI Taxonomy" id="46172"/>
    <lineage>
        <taxon>Bacteria</taxon>
        <taxon>Bacillati</taxon>
        <taxon>Actinomycetota</taxon>
        <taxon>Actinomycetes</taxon>
        <taxon>Streptosporangiales</taxon>
        <taxon>Streptosporangiaceae</taxon>
        <taxon>Nonomuraea</taxon>
    </lineage>
</organism>
<dbReference type="Gene3D" id="2.130.10.10">
    <property type="entry name" value="YVTN repeat-like/Quinoprotein amine dehydrogenase"/>
    <property type="match status" value="1"/>
</dbReference>
<accession>A0ABR9MB64</accession>
<name>A0ABR9MB64_9ACTN</name>
<dbReference type="Gene3D" id="1.10.10.10">
    <property type="entry name" value="Winged helix-like DNA-binding domain superfamily/Winged helix DNA-binding domain"/>
    <property type="match status" value="1"/>
</dbReference>
<dbReference type="InterPro" id="IPR015943">
    <property type="entry name" value="WD40/YVTN_repeat-like_dom_sf"/>
</dbReference>
<feature type="compositionally biased region" description="Basic and acidic residues" evidence="1">
    <location>
        <begin position="195"/>
        <end position="231"/>
    </location>
</feature>
<feature type="region of interest" description="Disordered" evidence="1">
    <location>
        <begin position="619"/>
        <end position="638"/>
    </location>
</feature>
<comment type="caution">
    <text evidence="3">The sequence shown here is derived from an EMBL/GenBank/DDBJ whole genome shotgun (WGS) entry which is preliminary data.</text>
</comment>
<proteinExistence type="predicted"/>
<keyword evidence="2" id="KW-0472">Membrane</keyword>
<dbReference type="SUPFAM" id="SSF82171">
    <property type="entry name" value="DPP6 N-terminal domain-like"/>
    <property type="match status" value="1"/>
</dbReference>
<evidence type="ECO:0000256" key="1">
    <source>
        <dbReference type="SAM" id="MobiDB-lite"/>
    </source>
</evidence>
<keyword evidence="2" id="KW-0812">Transmembrane</keyword>
<keyword evidence="3" id="KW-0804">Transcription</keyword>
<gene>
    <name evidence="3" type="ORF">H4W80_008411</name>
</gene>
<reference evidence="3 4" key="1">
    <citation type="submission" date="2020-10" db="EMBL/GenBank/DDBJ databases">
        <title>Sequencing the genomes of 1000 actinobacteria strains.</title>
        <authorList>
            <person name="Klenk H.-P."/>
        </authorList>
    </citation>
    <scope>NUCLEOTIDE SEQUENCE [LARGE SCALE GENOMIC DNA]</scope>
    <source>
        <strain evidence="3 4">DSM 43173</strain>
    </source>
</reference>
<dbReference type="GO" id="GO:0000428">
    <property type="term" value="C:DNA-directed RNA polymerase complex"/>
    <property type="evidence" value="ECO:0007669"/>
    <property type="project" value="UniProtKB-KW"/>
</dbReference>
<dbReference type="InterPro" id="IPR036388">
    <property type="entry name" value="WH-like_DNA-bd_sf"/>
</dbReference>
<dbReference type="Proteomes" id="UP000633509">
    <property type="component" value="Unassembled WGS sequence"/>
</dbReference>
<keyword evidence="3" id="KW-0240">DNA-directed RNA polymerase</keyword>
<feature type="compositionally biased region" description="Basic and acidic residues" evidence="1">
    <location>
        <begin position="134"/>
        <end position="151"/>
    </location>
</feature>
<feature type="transmembrane region" description="Helical" evidence="2">
    <location>
        <begin position="300"/>
        <end position="322"/>
    </location>
</feature>
<dbReference type="EMBL" id="JADBEK010000001">
    <property type="protein sequence ID" value="MBE1590153.1"/>
    <property type="molecule type" value="Genomic_DNA"/>
</dbReference>
<protein>
    <submittedName>
        <fullName evidence="3">DNA-directed RNA polymerase specialized sigma24 family protein</fullName>
    </submittedName>
</protein>
<keyword evidence="2" id="KW-1133">Transmembrane helix</keyword>
<evidence type="ECO:0000313" key="3">
    <source>
        <dbReference type="EMBL" id="MBE1590153.1"/>
    </source>
</evidence>
<evidence type="ECO:0000313" key="4">
    <source>
        <dbReference type="Proteomes" id="UP000633509"/>
    </source>
</evidence>